<evidence type="ECO:0000313" key="1">
    <source>
        <dbReference type="EMBL" id="QJA49643.1"/>
    </source>
</evidence>
<proteinExistence type="predicted"/>
<dbReference type="EMBL" id="MT144146">
    <property type="protein sequence ID" value="QJA49643.1"/>
    <property type="molecule type" value="Genomic_DNA"/>
</dbReference>
<sequence length="55" mass="6210">MAEYPKEIEIDRLMNVVKVFGWVKVKEEVIGQEVFVTVKKTLLSEEAVSESAVPS</sequence>
<evidence type="ECO:0000313" key="2">
    <source>
        <dbReference type="EMBL" id="QJH99135.1"/>
    </source>
</evidence>
<gene>
    <name evidence="1" type="ORF">TM448A01416_0021</name>
    <name evidence="2" type="ORF">TM448B01493_0021</name>
</gene>
<accession>A0A6H1ZNY6</accession>
<name>A0A6H1ZNY6_9ZZZZ</name>
<dbReference type="AlphaFoldDB" id="A0A6H1ZNY6"/>
<reference evidence="1" key="1">
    <citation type="submission" date="2020-03" db="EMBL/GenBank/DDBJ databases">
        <title>The deep terrestrial virosphere.</title>
        <authorList>
            <person name="Holmfeldt K."/>
            <person name="Nilsson E."/>
            <person name="Simone D."/>
            <person name="Lopez-Fernandez M."/>
            <person name="Wu X."/>
            <person name="de Brujin I."/>
            <person name="Lundin D."/>
            <person name="Andersson A."/>
            <person name="Bertilsson S."/>
            <person name="Dopson M."/>
        </authorList>
    </citation>
    <scope>NUCLEOTIDE SEQUENCE</scope>
    <source>
        <strain evidence="1">TM448A01416</strain>
        <strain evidence="2">TM448B01493</strain>
    </source>
</reference>
<protein>
    <submittedName>
        <fullName evidence="1">Uncharacterized protein</fullName>
    </submittedName>
</protein>
<organism evidence="1">
    <name type="scientific">viral metagenome</name>
    <dbReference type="NCBI Taxonomy" id="1070528"/>
    <lineage>
        <taxon>unclassified sequences</taxon>
        <taxon>metagenomes</taxon>
        <taxon>organismal metagenomes</taxon>
    </lineage>
</organism>
<dbReference type="EMBL" id="MT144770">
    <property type="protein sequence ID" value="QJH99135.1"/>
    <property type="molecule type" value="Genomic_DNA"/>
</dbReference>